<dbReference type="AlphaFoldDB" id="A0A1C7MYQ3"/>
<gene>
    <name evidence="2" type="ORF">A0J61_11707</name>
</gene>
<dbReference type="Proteomes" id="UP000093000">
    <property type="component" value="Unassembled WGS sequence"/>
</dbReference>
<proteinExistence type="predicted"/>
<evidence type="ECO:0000256" key="1">
    <source>
        <dbReference type="SAM" id="MobiDB-lite"/>
    </source>
</evidence>
<comment type="caution">
    <text evidence="2">The sequence shown here is derived from an EMBL/GenBank/DDBJ whole genome shotgun (WGS) entry which is preliminary data.</text>
</comment>
<protein>
    <submittedName>
        <fullName evidence="2">Uncharacterized protein</fullName>
    </submittedName>
</protein>
<feature type="non-terminal residue" evidence="2">
    <location>
        <position position="1"/>
    </location>
</feature>
<name>A0A1C7MYQ3_9FUNG</name>
<dbReference type="InParanoid" id="A0A1C7MYQ3"/>
<evidence type="ECO:0000313" key="3">
    <source>
        <dbReference type="Proteomes" id="UP000093000"/>
    </source>
</evidence>
<dbReference type="EMBL" id="LUGH01002370">
    <property type="protein sequence ID" value="OBZ80244.1"/>
    <property type="molecule type" value="Genomic_DNA"/>
</dbReference>
<organism evidence="2 3">
    <name type="scientific">Choanephora cucurbitarum</name>
    <dbReference type="NCBI Taxonomy" id="101091"/>
    <lineage>
        <taxon>Eukaryota</taxon>
        <taxon>Fungi</taxon>
        <taxon>Fungi incertae sedis</taxon>
        <taxon>Mucoromycota</taxon>
        <taxon>Mucoromycotina</taxon>
        <taxon>Mucoromycetes</taxon>
        <taxon>Mucorales</taxon>
        <taxon>Mucorineae</taxon>
        <taxon>Choanephoraceae</taxon>
        <taxon>Choanephoroideae</taxon>
        <taxon>Choanephora</taxon>
    </lineage>
</organism>
<feature type="region of interest" description="Disordered" evidence="1">
    <location>
        <begin position="1"/>
        <end position="27"/>
    </location>
</feature>
<feature type="compositionally biased region" description="Low complexity" evidence="1">
    <location>
        <begin position="12"/>
        <end position="21"/>
    </location>
</feature>
<feature type="compositionally biased region" description="Basic residues" evidence="1">
    <location>
        <begin position="1"/>
        <end position="11"/>
    </location>
</feature>
<keyword evidence="3" id="KW-1185">Reference proteome</keyword>
<accession>A0A1C7MYQ3</accession>
<evidence type="ECO:0000313" key="2">
    <source>
        <dbReference type="EMBL" id="OBZ80244.1"/>
    </source>
</evidence>
<sequence>NKKPDRLRRPKMPAADPAMAAKQERIN</sequence>
<reference evidence="2 3" key="1">
    <citation type="submission" date="2016-03" db="EMBL/GenBank/DDBJ databases">
        <title>Choanephora cucurbitarum.</title>
        <authorList>
            <person name="Min B."/>
            <person name="Park H."/>
            <person name="Park J.-H."/>
            <person name="Shin H.-D."/>
            <person name="Choi I.-G."/>
        </authorList>
    </citation>
    <scope>NUCLEOTIDE SEQUENCE [LARGE SCALE GENOMIC DNA]</scope>
    <source>
        <strain evidence="2 3">KUS-F28377</strain>
    </source>
</reference>